<accession>A0ABX5KN02</accession>
<proteinExistence type="predicted"/>
<comment type="caution">
    <text evidence="1">The sequence shown here is derived from an EMBL/GenBank/DDBJ whole genome shotgun (WGS) entry which is preliminary data.</text>
</comment>
<dbReference type="EMBL" id="QEOB01000006">
    <property type="protein sequence ID" value="PVX83671.1"/>
    <property type="molecule type" value="Genomic_DNA"/>
</dbReference>
<gene>
    <name evidence="1" type="ORF">C7402_10675</name>
</gene>
<reference evidence="1 2" key="1">
    <citation type="submission" date="2018-05" db="EMBL/GenBank/DDBJ databases">
        <title>Genomic Encyclopedia of Type Strains, Phase IV (KMG-V): Genome sequencing to study the core and pangenomes of soil and plant-associated prokaryotes.</title>
        <authorList>
            <person name="Whitman W."/>
        </authorList>
    </citation>
    <scope>NUCLEOTIDE SEQUENCE [LARGE SCALE GENOMIC DNA]</scope>
    <source>
        <strain evidence="1 2">SCZa-39</strain>
    </source>
</reference>
<keyword evidence="2" id="KW-1185">Reference proteome</keyword>
<dbReference type="Proteomes" id="UP000245712">
    <property type="component" value="Unassembled WGS sequence"/>
</dbReference>
<protein>
    <submittedName>
        <fullName evidence="1">Uncharacterized protein</fullName>
    </submittedName>
</protein>
<sequence length="122" mass="13815">MSIHYRMRSVVQDWLDCPVMYTLGWIDDGTAHGMFKFDDAFITKMLRIGHNGGTVNLHAWLTLPSMEIIDVSLATTMGIAQKRPEMLGLTIIRPADELTGMAYKPMLVGDDFLRKTGLLIEW</sequence>
<evidence type="ECO:0000313" key="2">
    <source>
        <dbReference type="Proteomes" id="UP000245712"/>
    </source>
</evidence>
<organism evidence="1 2">
    <name type="scientific">Paraburkholderia unamae</name>
    <dbReference type="NCBI Taxonomy" id="219649"/>
    <lineage>
        <taxon>Bacteria</taxon>
        <taxon>Pseudomonadati</taxon>
        <taxon>Pseudomonadota</taxon>
        <taxon>Betaproteobacteria</taxon>
        <taxon>Burkholderiales</taxon>
        <taxon>Burkholderiaceae</taxon>
        <taxon>Paraburkholderia</taxon>
    </lineage>
</organism>
<evidence type="ECO:0000313" key="1">
    <source>
        <dbReference type="EMBL" id="PVX83671.1"/>
    </source>
</evidence>
<name>A0ABX5KN02_9BURK</name>